<dbReference type="EMBL" id="JAUIZM010000009">
    <property type="protein sequence ID" value="KAK1363491.1"/>
    <property type="molecule type" value="Genomic_DNA"/>
</dbReference>
<evidence type="ECO:0000313" key="1">
    <source>
        <dbReference type="EMBL" id="KAK1363491.1"/>
    </source>
</evidence>
<evidence type="ECO:0008006" key="3">
    <source>
        <dbReference type="Google" id="ProtNLM"/>
    </source>
</evidence>
<reference evidence="1" key="1">
    <citation type="submission" date="2023-02" db="EMBL/GenBank/DDBJ databases">
        <title>Genome of toxic invasive species Heracleum sosnowskyi carries increased number of genes despite the absence of recent whole-genome duplications.</title>
        <authorList>
            <person name="Schelkunov M."/>
            <person name="Shtratnikova V."/>
            <person name="Makarenko M."/>
            <person name="Klepikova A."/>
            <person name="Omelchenko D."/>
            <person name="Novikova G."/>
            <person name="Obukhova E."/>
            <person name="Bogdanov V."/>
            <person name="Penin A."/>
            <person name="Logacheva M."/>
        </authorList>
    </citation>
    <scope>NUCLEOTIDE SEQUENCE</scope>
    <source>
        <strain evidence="1">Hsosn_3</strain>
        <tissue evidence="1">Leaf</tissue>
    </source>
</reference>
<keyword evidence="2" id="KW-1185">Reference proteome</keyword>
<accession>A0AAD8HBJ3</accession>
<dbReference type="PANTHER" id="PTHR47718">
    <property type="entry name" value="OS01G0519700 PROTEIN"/>
    <property type="match status" value="1"/>
</dbReference>
<name>A0AAD8HBJ3_9APIA</name>
<dbReference type="PANTHER" id="PTHR47718:SF18">
    <property type="entry name" value="PROTEIN FAR1-RELATED SEQUENCE 5-LIKE"/>
    <property type="match status" value="1"/>
</dbReference>
<gene>
    <name evidence="1" type="ORF">POM88_039052</name>
</gene>
<reference evidence="1" key="2">
    <citation type="submission" date="2023-05" db="EMBL/GenBank/DDBJ databases">
        <authorList>
            <person name="Schelkunov M.I."/>
        </authorList>
    </citation>
    <scope>NUCLEOTIDE SEQUENCE</scope>
    <source>
        <strain evidence="1">Hsosn_3</strain>
        <tissue evidence="1">Leaf</tissue>
    </source>
</reference>
<sequence length="227" mass="25761">MITEDLLRISCNQKVSSGDSSQISRFIGESSRHSTSLESDDVISRCTVTLEGHRHYVLTCVDDSSKPVVNQVFDSLEKCMTLYMEYGQLCGFDAQMDLKRKKKSRSEASTSRVRRRSISKRCGCQAKVIFKFVSGDGYRISVFVEDHNDELASVEGMQFLRVNRQMSFASRKFVFDSSKVNIGSSQSFSMMKELYGRYANVGATTRDFRNFSRNLKAYVGERDAQTS</sequence>
<organism evidence="1 2">
    <name type="scientific">Heracleum sosnowskyi</name>
    <dbReference type="NCBI Taxonomy" id="360622"/>
    <lineage>
        <taxon>Eukaryota</taxon>
        <taxon>Viridiplantae</taxon>
        <taxon>Streptophyta</taxon>
        <taxon>Embryophyta</taxon>
        <taxon>Tracheophyta</taxon>
        <taxon>Spermatophyta</taxon>
        <taxon>Magnoliopsida</taxon>
        <taxon>eudicotyledons</taxon>
        <taxon>Gunneridae</taxon>
        <taxon>Pentapetalae</taxon>
        <taxon>asterids</taxon>
        <taxon>campanulids</taxon>
        <taxon>Apiales</taxon>
        <taxon>Apiaceae</taxon>
        <taxon>Apioideae</taxon>
        <taxon>apioid superclade</taxon>
        <taxon>Tordylieae</taxon>
        <taxon>Tordyliinae</taxon>
        <taxon>Heracleum</taxon>
    </lineage>
</organism>
<dbReference type="AlphaFoldDB" id="A0AAD8HBJ3"/>
<comment type="caution">
    <text evidence="1">The sequence shown here is derived from an EMBL/GenBank/DDBJ whole genome shotgun (WGS) entry which is preliminary data.</text>
</comment>
<proteinExistence type="predicted"/>
<protein>
    <recommendedName>
        <fullName evidence="3">Protein FAR1-RELATED SEQUENCE</fullName>
    </recommendedName>
</protein>
<evidence type="ECO:0000313" key="2">
    <source>
        <dbReference type="Proteomes" id="UP001237642"/>
    </source>
</evidence>
<dbReference type="Proteomes" id="UP001237642">
    <property type="component" value="Unassembled WGS sequence"/>
</dbReference>